<keyword evidence="5 6" id="KW-0472">Membrane</keyword>
<dbReference type="EMBL" id="JACXWD010000039">
    <property type="protein sequence ID" value="MBD3868671.1"/>
    <property type="molecule type" value="Genomic_DNA"/>
</dbReference>
<organism evidence="8 9">
    <name type="scientific">Candidatus Polarisedimenticola svalbardensis</name>
    <dbReference type="NCBI Taxonomy" id="2886004"/>
    <lineage>
        <taxon>Bacteria</taxon>
        <taxon>Pseudomonadati</taxon>
        <taxon>Acidobacteriota</taxon>
        <taxon>Candidatus Polarisedimenticolia</taxon>
        <taxon>Candidatus Polarisedimenticolales</taxon>
        <taxon>Candidatus Polarisedimenticolaceae</taxon>
        <taxon>Candidatus Polarisedimenticola</taxon>
    </lineage>
</organism>
<dbReference type="Pfam" id="PF03176">
    <property type="entry name" value="MMPL"/>
    <property type="match status" value="2"/>
</dbReference>
<dbReference type="AlphaFoldDB" id="A0A8J7C2X4"/>
<feature type="transmembrane region" description="Helical" evidence="6">
    <location>
        <begin position="482"/>
        <end position="502"/>
    </location>
</feature>
<dbReference type="PANTHER" id="PTHR33406:SF13">
    <property type="entry name" value="MEMBRANE PROTEIN YDFJ"/>
    <property type="match status" value="1"/>
</dbReference>
<proteinExistence type="predicted"/>
<feature type="transmembrane region" description="Helical" evidence="6">
    <location>
        <begin position="296"/>
        <end position="314"/>
    </location>
</feature>
<accession>A0A8J7C2X4</accession>
<comment type="caution">
    <text evidence="8">The sequence shown here is derived from an EMBL/GenBank/DDBJ whole genome shotgun (WGS) entry which is preliminary data.</text>
</comment>
<feature type="domain" description="Membrane transport protein MMPL" evidence="7">
    <location>
        <begin position="739"/>
        <end position="905"/>
    </location>
</feature>
<keyword evidence="3 6" id="KW-0812">Transmembrane</keyword>
<dbReference type="Gene3D" id="1.20.1640.10">
    <property type="entry name" value="Multidrug efflux transporter AcrB transmembrane domain"/>
    <property type="match status" value="2"/>
</dbReference>
<feature type="transmembrane region" description="Helical" evidence="6">
    <location>
        <begin position="346"/>
        <end position="365"/>
    </location>
</feature>
<evidence type="ECO:0000256" key="2">
    <source>
        <dbReference type="ARBA" id="ARBA00022475"/>
    </source>
</evidence>
<comment type="subcellular location">
    <subcellularLocation>
        <location evidence="1">Cell membrane</location>
        <topology evidence="1">Multi-pass membrane protein</topology>
    </subcellularLocation>
</comment>
<feature type="transmembrane region" description="Helical" evidence="6">
    <location>
        <begin position="850"/>
        <end position="870"/>
    </location>
</feature>
<reference evidence="8 9" key="1">
    <citation type="submission" date="2020-08" db="EMBL/GenBank/DDBJ databases">
        <title>Acidobacteriota in marine sediments use diverse sulfur dissimilation pathways.</title>
        <authorList>
            <person name="Wasmund K."/>
        </authorList>
    </citation>
    <scope>NUCLEOTIDE SEQUENCE [LARGE SCALE GENOMIC DNA]</scope>
    <source>
        <strain evidence="8">MAG AM4</strain>
    </source>
</reference>
<feature type="transmembrane region" description="Helical" evidence="6">
    <location>
        <begin position="394"/>
        <end position="415"/>
    </location>
</feature>
<dbReference type="Proteomes" id="UP000648239">
    <property type="component" value="Unassembled WGS sequence"/>
</dbReference>
<feature type="transmembrane region" description="Helical" evidence="6">
    <location>
        <begin position="321"/>
        <end position="340"/>
    </location>
</feature>
<evidence type="ECO:0000259" key="7">
    <source>
        <dbReference type="Pfam" id="PF03176"/>
    </source>
</evidence>
<evidence type="ECO:0000256" key="6">
    <source>
        <dbReference type="SAM" id="Phobius"/>
    </source>
</evidence>
<dbReference type="InterPro" id="IPR050545">
    <property type="entry name" value="Mycobact_MmpL"/>
</dbReference>
<gene>
    <name evidence="8" type="ORF">IFK94_11150</name>
</gene>
<dbReference type="InterPro" id="IPR004869">
    <property type="entry name" value="MMPL_dom"/>
</dbReference>
<feature type="transmembrane region" description="Helical" evidence="6">
    <location>
        <begin position="808"/>
        <end position="829"/>
    </location>
</feature>
<sequence length="907" mass="97247">MMFRHLTSSTLDRITAHPKRVLAAFLLLTAVAVLLGARIEFRDSRSDLAAADDPEQARFQKLIDDFNGSEALVVAVEPVAGVDLDPLVLRRFTDELAKRIGRLSVVDTVFHRVEVERLLVGSLWSLPPQDLVRTVDQVEELLPGLQALLGRFGPEALTRFIDNMMQSGAGAALTPEDREEGIGRLVELLAVQKRFLENPEELVSRLEHAGLMQLLAAGAGESGADGYLATSDGRTLFLFVSPADTSDALPAQRALVDAVRQAAALLVLERPGFQIGLTGQPALVVEEMAAISTDTWKTSALAIAGVLLLTLLVFRWKFHAVLVLAALATGVALALGAVYLELGYLNLITSSFISTLIGVGIAYGIHPVSEYELMGAHTVPPEESVKKAYRHTGAAVTTAGVTTAAAFFSIVLMDFKGFAELGVVAGGGVLLCLLSALVLLPALLVLHARYRRKRGVGRTRAQVTAAMDRLWLERGAVYACRFPRTVSVIALMITAAALWSAFGIRFDTNILKLVPAGLESVRYQEKMTSESEFSPVFSVVAVDRPDELEAIRSGAEGMDSILRVDSLLRFLPVDPDRSSGPIKRLATLVRSVPVSDAEGGVDAAGLLEALSGLADRLADAADDAFGAGLGGIAGSLEEALETVEDSAALVQSAGPEQVARWDAAVPLVETWLIQARAELIAASETVPPGPSDLPESIRSRFMTRSGRFLAFLQPAGDVFDPRFLEGYVKECRTVSRESTGFPIVFHHMSRRITSGFYRAVAVGAVMVFLVLLLDYRRLGPALLALVPLLVGMIWMLGCMRLLNLQFNFANLVAVPLIIGVGIDNGVHIVHRLLYEGDEGMSIVLRHTGRAILIASLTTMIGFGSLAFASHRGMSGLGLILLLGVGACLITSTVVLPNLLVATGRVRR</sequence>
<evidence type="ECO:0000256" key="1">
    <source>
        <dbReference type="ARBA" id="ARBA00004651"/>
    </source>
</evidence>
<feature type="transmembrane region" description="Helical" evidence="6">
    <location>
        <begin position="755"/>
        <end position="775"/>
    </location>
</feature>
<evidence type="ECO:0000256" key="4">
    <source>
        <dbReference type="ARBA" id="ARBA00022989"/>
    </source>
</evidence>
<dbReference type="GO" id="GO:0005886">
    <property type="term" value="C:plasma membrane"/>
    <property type="evidence" value="ECO:0007669"/>
    <property type="project" value="UniProtKB-SubCell"/>
</dbReference>
<evidence type="ECO:0000256" key="3">
    <source>
        <dbReference type="ARBA" id="ARBA00022692"/>
    </source>
</evidence>
<name>A0A8J7C2X4_9BACT</name>
<keyword evidence="4 6" id="KW-1133">Transmembrane helix</keyword>
<feature type="transmembrane region" description="Helical" evidence="6">
    <location>
        <begin position="421"/>
        <end position="446"/>
    </location>
</feature>
<evidence type="ECO:0000313" key="9">
    <source>
        <dbReference type="Proteomes" id="UP000648239"/>
    </source>
</evidence>
<dbReference type="SUPFAM" id="SSF82866">
    <property type="entry name" value="Multidrug efflux transporter AcrB transmembrane domain"/>
    <property type="match status" value="2"/>
</dbReference>
<evidence type="ECO:0000256" key="5">
    <source>
        <dbReference type="ARBA" id="ARBA00023136"/>
    </source>
</evidence>
<feature type="transmembrane region" description="Helical" evidence="6">
    <location>
        <begin position="876"/>
        <end position="900"/>
    </location>
</feature>
<evidence type="ECO:0000313" key="8">
    <source>
        <dbReference type="EMBL" id="MBD3868671.1"/>
    </source>
</evidence>
<feature type="transmembrane region" description="Helical" evidence="6">
    <location>
        <begin position="782"/>
        <end position="802"/>
    </location>
</feature>
<feature type="domain" description="Membrane transport protein MMPL" evidence="7">
    <location>
        <begin position="163"/>
        <end position="476"/>
    </location>
</feature>
<dbReference type="PANTHER" id="PTHR33406">
    <property type="entry name" value="MEMBRANE PROTEIN MJ1562-RELATED"/>
    <property type="match status" value="1"/>
</dbReference>
<keyword evidence="2" id="KW-1003">Cell membrane</keyword>
<protein>
    <submittedName>
        <fullName evidence="8">MMPL family transporter</fullName>
    </submittedName>
</protein>